<evidence type="ECO:0000313" key="2">
    <source>
        <dbReference type="Proteomes" id="UP001646157"/>
    </source>
</evidence>
<name>A0ABS2NK41_9BACI</name>
<proteinExistence type="predicted"/>
<comment type="caution">
    <text evidence="1">The sequence shown here is derived from an EMBL/GenBank/DDBJ whole genome shotgun (WGS) entry which is preliminary data.</text>
</comment>
<gene>
    <name evidence="1" type="ORF">JOC86_004838</name>
</gene>
<sequence>MPWQQKIPYFQPIGISFVDGTGTSGVLCGVSDGKLLVMKYL</sequence>
<keyword evidence="2" id="KW-1185">Reference proteome</keyword>
<evidence type="ECO:0000313" key="1">
    <source>
        <dbReference type="EMBL" id="MBM7588241.1"/>
    </source>
</evidence>
<organism evidence="1 2">
    <name type="scientific">Rossellomorea pakistanensis</name>
    <dbReference type="NCBI Taxonomy" id="992288"/>
    <lineage>
        <taxon>Bacteria</taxon>
        <taxon>Bacillati</taxon>
        <taxon>Bacillota</taxon>
        <taxon>Bacilli</taxon>
        <taxon>Bacillales</taxon>
        <taxon>Bacillaceae</taxon>
        <taxon>Rossellomorea</taxon>
    </lineage>
</organism>
<protein>
    <submittedName>
        <fullName evidence="1">Uncharacterized protein</fullName>
    </submittedName>
</protein>
<accession>A0ABS2NK41</accession>
<reference evidence="1 2" key="1">
    <citation type="submission" date="2021-01" db="EMBL/GenBank/DDBJ databases">
        <title>Genomic Encyclopedia of Type Strains, Phase IV (KMG-IV): sequencing the most valuable type-strain genomes for metagenomic binning, comparative biology and taxonomic classification.</title>
        <authorList>
            <person name="Goeker M."/>
        </authorList>
    </citation>
    <scope>NUCLEOTIDE SEQUENCE [LARGE SCALE GENOMIC DNA]</scope>
    <source>
        <strain evidence="1 2">DSM 24834</strain>
    </source>
</reference>
<dbReference type="Proteomes" id="UP001646157">
    <property type="component" value="Unassembled WGS sequence"/>
</dbReference>
<dbReference type="EMBL" id="JAFBDZ010000009">
    <property type="protein sequence ID" value="MBM7588241.1"/>
    <property type="molecule type" value="Genomic_DNA"/>
</dbReference>